<dbReference type="EMBL" id="RBRY01000091">
    <property type="protein sequence ID" value="RMR56588.1"/>
    <property type="molecule type" value="Genomic_DNA"/>
</dbReference>
<comment type="domain">
    <text evidence="21">Modular enzyme with four functionally distinct domains. The isolated Hcy-binding domain catalyzes methyl transfer from free methylcobalamin to homocysteine. The Hcy-binding domain in association with the pterin-binding domain catalyzes the methylation of cob(I)alamin by methyltetrahydrofolate and the methylation of homocysteine. The B12-binding domain binds the cofactor. The AdoMet activation domain binds S-adenosyl-L-methionine. Under aerobic conditions cob(I)alamin can be converted to inactive cob(II)alamin. Reductive methylation by S-adenosyl-L-methionine and flavodoxin regenerates methylcobalamin.</text>
</comment>
<dbReference type="Pfam" id="PF02574">
    <property type="entry name" value="S-methyl_trans"/>
    <property type="match status" value="1"/>
</dbReference>
<dbReference type="InterPro" id="IPR011005">
    <property type="entry name" value="Dihydropteroate_synth-like_sf"/>
</dbReference>
<evidence type="ECO:0000256" key="23">
    <source>
        <dbReference type="PIRSR" id="PIRSR000381-2"/>
    </source>
</evidence>
<dbReference type="GO" id="GO:0008270">
    <property type="term" value="F:zinc ion binding"/>
    <property type="evidence" value="ECO:0007669"/>
    <property type="project" value="UniProtKB-UniRule"/>
</dbReference>
<keyword evidence="8 21" id="KW-0489">Methyltransferase</keyword>
<dbReference type="Gene3D" id="1.10.288.10">
    <property type="entry name" value="Cobalamin-dependent Methionine Synthase, domain 2"/>
    <property type="match status" value="1"/>
</dbReference>
<feature type="domain" description="Hcy-binding" evidence="25">
    <location>
        <begin position="80"/>
        <end position="400"/>
    </location>
</feature>
<evidence type="ECO:0000256" key="19">
    <source>
        <dbReference type="ARBA" id="ARBA00031040"/>
    </source>
</evidence>
<organism evidence="30 31">
    <name type="scientific">Pseudomonas cichorii</name>
    <dbReference type="NCBI Taxonomy" id="36746"/>
    <lineage>
        <taxon>Bacteria</taxon>
        <taxon>Pseudomonadati</taxon>
        <taxon>Pseudomonadota</taxon>
        <taxon>Gammaproteobacteria</taxon>
        <taxon>Pseudomonadales</taxon>
        <taxon>Pseudomonadaceae</taxon>
        <taxon>Pseudomonas</taxon>
    </lineage>
</organism>
<feature type="binding site" evidence="23">
    <location>
        <position position="1210"/>
    </location>
    <ligand>
        <name>S-adenosyl-L-methionine</name>
        <dbReference type="ChEBI" id="CHEBI:59789"/>
    </ligand>
</feature>
<dbReference type="Pfam" id="PF02965">
    <property type="entry name" value="Met_synt_B12"/>
    <property type="match status" value="1"/>
</dbReference>
<dbReference type="InterPro" id="IPR006158">
    <property type="entry name" value="Cobalamin-bd"/>
</dbReference>
<dbReference type="CDD" id="cd02069">
    <property type="entry name" value="methionine_synthase_B12_BD"/>
    <property type="match status" value="1"/>
</dbReference>
<dbReference type="CDD" id="cd00740">
    <property type="entry name" value="MeTr"/>
    <property type="match status" value="1"/>
</dbReference>
<dbReference type="GO" id="GO:0008705">
    <property type="term" value="F:methionine synthase activity"/>
    <property type="evidence" value="ECO:0007669"/>
    <property type="project" value="UniProtKB-UniRule"/>
</dbReference>
<feature type="binding site" evidence="23">
    <location>
        <position position="767"/>
    </location>
    <ligand>
        <name>methylcob(III)alamin</name>
        <dbReference type="ChEBI" id="CHEBI:28115"/>
    </ligand>
</feature>
<dbReference type="PROSITE" id="PS50974">
    <property type="entry name" value="ADOMET_ACTIVATION"/>
    <property type="match status" value="1"/>
</dbReference>
<dbReference type="GO" id="GO:0005829">
    <property type="term" value="C:cytosol"/>
    <property type="evidence" value="ECO:0007669"/>
    <property type="project" value="TreeGrafter"/>
</dbReference>
<feature type="binding site" evidence="23">
    <location>
        <begin position="830"/>
        <end position="834"/>
    </location>
    <ligand>
        <name>methylcob(III)alamin</name>
        <dbReference type="ChEBI" id="CHEBI:28115"/>
    </ligand>
</feature>
<dbReference type="NCBIfam" id="TIGR02082">
    <property type="entry name" value="metH"/>
    <property type="match status" value="1"/>
</dbReference>
<evidence type="ECO:0000256" key="15">
    <source>
        <dbReference type="ARBA" id="ARBA00022833"/>
    </source>
</evidence>
<keyword evidence="9 21" id="KW-0028">Amino-acid biosynthesis</keyword>
<evidence type="ECO:0000256" key="12">
    <source>
        <dbReference type="ARBA" id="ARBA00022691"/>
    </source>
</evidence>
<feature type="binding site" evidence="22 24">
    <location>
        <position position="385"/>
    </location>
    <ligand>
        <name>Zn(2+)</name>
        <dbReference type="ChEBI" id="CHEBI:29105"/>
    </ligand>
</feature>
<dbReference type="PANTHER" id="PTHR45833:SF1">
    <property type="entry name" value="METHIONINE SYNTHASE"/>
    <property type="match status" value="1"/>
</dbReference>
<feature type="binding site" evidence="23">
    <location>
        <position position="882"/>
    </location>
    <ligand>
        <name>methylcob(III)alamin</name>
        <dbReference type="ChEBI" id="CHEBI:28115"/>
    </ligand>
</feature>
<feature type="domain" description="B12-binding" evidence="28">
    <location>
        <begin position="820"/>
        <end position="956"/>
    </location>
</feature>
<evidence type="ECO:0000256" key="3">
    <source>
        <dbReference type="ARBA" id="ARBA00001956"/>
    </source>
</evidence>
<dbReference type="FunFam" id="1.10.1240.10:FF:000001">
    <property type="entry name" value="Methionine synthase"/>
    <property type="match status" value="1"/>
</dbReference>
<keyword evidence="11 21" id="KW-0808">Transferase</keyword>
<dbReference type="InterPro" id="IPR036589">
    <property type="entry name" value="HCY_dom_sf"/>
</dbReference>
<evidence type="ECO:0000259" key="29">
    <source>
        <dbReference type="PROSITE" id="PS51337"/>
    </source>
</evidence>
<dbReference type="Gene3D" id="3.20.20.330">
    <property type="entry name" value="Homocysteine-binding-like domain"/>
    <property type="match status" value="1"/>
</dbReference>
<evidence type="ECO:0000256" key="21">
    <source>
        <dbReference type="PIRNR" id="PIRNR000381"/>
    </source>
</evidence>
<evidence type="ECO:0000256" key="4">
    <source>
        <dbReference type="ARBA" id="ARBA00005178"/>
    </source>
</evidence>
<accession>A0A3M4VXJ8</accession>
<feature type="binding site" evidence="22 24">
    <location>
        <position position="386"/>
    </location>
    <ligand>
        <name>Zn(2+)</name>
        <dbReference type="ChEBI" id="CHEBI:29105"/>
    </ligand>
</feature>
<keyword evidence="17 21" id="KW-0170">Cobalt</keyword>
<dbReference type="PROSITE" id="PS51337">
    <property type="entry name" value="B12_BINDING_NTER"/>
    <property type="match status" value="1"/>
</dbReference>
<evidence type="ECO:0000259" key="26">
    <source>
        <dbReference type="PROSITE" id="PS50972"/>
    </source>
</evidence>
<dbReference type="SMART" id="SM01018">
    <property type="entry name" value="B12-binding_2"/>
    <property type="match status" value="1"/>
</dbReference>
<keyword evidence="10 21" id="KW-0846">Cobalamin</keyword>
<dbReference type="SUPFAM" id="SSF82282">
    <property type="entry name" value="Homocysteine S-methyltransferase"/>
    <property type="match status" value="1"/>
</dbReference>
<feature type="domain" description="AdoMet activation" evidence="27">
    <location>
        <begin position="972"/>
        <end position="1311"/>
    </location>
</feature>
<gene>
    <name evidence="30" type="ORF">ALP84_04899</name>
</gene>
<evidence type="ECO:0000256" key="22">
    <source>
        <dbReference type="PIRSR" id="PIRSR000381-1"/>
    </source>
</evidence>
<evidence type="ECO:0000256" key="10">
    <source>
        <dbReference type="ARBA" id="ARBA00022628"/>
    </source>
</evidence>
<evidence type="ECO:0000259" key="28">
    <source>
        <dbReference type="PROSITE" id="PS51332"/>
    </source>
</evidence>
<evidence type="ECO:0000256" key="2">
    <source>
        <dbReference type="ARBA" id="ARBA00001947"/>
    </source>
</evidence>
<dbReference type="FunFam" id="3.40.50.280:FF:000001">
    <property type="entry name" value="Methionine synthase"/>
    <property type="match status" value="1"/>
</dbReference>
<dbReference type="Proteomes" id="UP000278332">
    <property type="component" value="Unassembled WGS sequence"/>
</dbReference>
<evidence type="ECO:0000256" key="1">
    <source>
        <dbReference type="ARBA" id="ARBA00001700"/>
    </source>
</evidence>
<feature type="binding site" evidence="23">
    <location>
        <position position="1022"/>
    </location>
    <ligand>
        <name>S-adenosyl-L-methionine</name>
        <dbReference type="ChEBI" id="CHEBI:59789"/>
    </ligand>
</feature>
<evidence type="ECO:0000256" key="5">
    <source>
        <dbReference type="ARBA" id="ARBA00010398"/>
    </source>
</evidence>
<feature type="domain" description="B12-binding N-terminal" evidence="29">
    <location>
        <begin position="723"/>
        <end position="817"/>
    </location>
</feature>
<dbReference type="GO" id="GO:0046653">
    <property type="term" value="P:tetrahydrofolate metabolic process"/>
    <property type="evidence" value="ECO:0007669"/>
    <property type="project" value="TreeGrafter"/>
</dbReference>
<evidence type="ECO:0000259" key="25">
    <source>
        <dbReference type="PROSITE" id="PS50970"/>
    </source>
</evidence>
<evidence type="ECO:0000256" key="20">
    <source>
        <dbReference type="NCBIfam" id="TIGR02082"/>
    </source>
</evidence>
<evidence type="ECO:0000256" key="13">
    <source>
        <dbReference type="ARBA" id="ARBA00022723"/>
    </source>
</evidence>
<dbReference type="SUPFAM" id="SSF47644">
    <property type="entry name" value="Methionine synthase domain"/>
    <property type="match status" value="1"/>
</dbReference>
<evidence type="ECO:0000256" key="14">
    <source>
        <dbReference type="ARBA" id="ARBA00022737"/>
    </source>
</evidence>
<dbReference type="InterPro" id="IPR003726">
    <property type="entry name" value="HCY_dom"/>
</dbReference>
<comment type="function">
    <text evidence="18 21">Catalyzes the transfer of a methyl group from methyl-cobalamin to homocysteine, yielding enzyme-bound cob(I)alamin and methionine. Subsequently, remethylates the cofactor using methyltetrahydrofolate.</text>
</comment>
<comment type="cofactor">
    <cofactor evidence="3 21 22">
        <name>methylcob(III)alamin</name>
        <dbReference type="ChEBI" id="CHEBI:28115"/>
    </cofactor>
</comment>
<dbReference type="Gene3D" id="3.40.50.280">
    <property type="entry name" value="Cobalamin-binding domain"/>
    <property type="match status" value="1"/>
</dbReference>
<dbReference type="InterPro" id="IPR000489">
    <property type="entry name" value="Pterin-binding_dom"/>
</dbReference>
<evidence type="ECO:0000256" key="11">
    <source>
        <dbReference type="ARBA" id="ARBA00022679"/>
    </source>
</evidence>
<evidence type="ECO:0000256" key="8">
    <source>
        <dbReference type="ARBA" id="ARBA00022603"/>
    </source>
</evidence>
<dbReference type="GO" id="GO:0031419">
    <property type="term" value="F:cobalamin binding"/>
    <property type="evidence" value="ECO:0007669"/>
    <property type="project" value="UniProtKB-UniRule"/>
</dbReference>
<dbReference type="Gene3D" id="3.10.196.10">
    <property type="entry name" value="Vitamin B12-dependent methionine synthase, activation domain"/>
    <property type="match status" value="1"/>
</dbReference>
<dbReference type="InterPro" id="IPR033706">
    <property type="entry name" value="Met_synthase_B12-bd"/>
</dbReference>
<dbReference type="PIRSF" id="PIRSF000381">
    <property type="entry name" value="MetH"/>
    <property type="match status" value="1"/>
</dbReference>
<comment type="catalytic activity">
    <reaction evidence="1 21">
        <text>(6S)-5-methyl-5,6,7,8-tetrahydrofolate + L-homocysteine = (6S)-5,6,7,8-tetrahydrofolate + L-methionine</text>
        <dbReference type="Rhea" id="RHEA:11172"/>
        <dbReference type="ChEBI" id="CHEBI:18608"/>
        <dbReference type="ChEBI" id="CHEBI:57453"/>
        <dbReference type="ChEBI" id="CHEBI:57844"/>
        <dbReference type="ChEBI" id="CHEBI:58199"/>
        <dbReference type="EC" id="2.1.1.13"/>
    </reaction>
</comment>
<evidence type="ECO:0000256" key="18">
    <source>
        <dbReference type="ARBA" id="ARBA00025552"/>
    </source>
</evidence>
<dbReference type="FunFam" id="3.20.20.20:FF:000002">
    <property type="entry name" value="Methionine synthase"/>
    <property type="match status" value="1"/>
</dbReference>
<evidence type="ECO:0000313" key="30">
    <source>
        <dbReference type="EMBL" id="RMR56588.1"/>
    </source>
</evidence>
<comment type="similarity">
    <text evidence="5">Belongs to the vitamin-B12 dependent methionine synthase family.</text>
</comment>
<dbReference type="PROSITE" id="PS51332">
    <property type="entry name" value="B12_BINDING"/>
    <property type="match status" value="1"/>
</dbReference>
<comment type="caution">
    <text evidence="30">The sequence shown here is derived from an EMBL/GenBank/DDBJ whole genome shotgun (WGS) entry which is preliminary data.</text>
</comment>
<protein>
    <recommendedName>
        <fullName evidence="7 20">Methionine synthase</fullName>
        <ecNumber evidence="6 20">2.1.1.13</ecNumber>
    </recommendedName>
    <alternativeName>
        <fullName evidence="19 21">5-methyltetrahydrofolate--homocysteine methyltransferase</fullName>
    </alternativeName>
</protein>
<feature type="binding site" evidence="22 24">
    <location>
        <position position="322"/>
    </location>
    <ligand>
        <name>Zn(2+)</name>
        <dbReference type="ChEBI" id="CHEBI:29105"/>
    </ligand>
</feature>
<feature type="domain" description="Pterin-binding" evidence="26">
    <location>
        <begin position="431"/>
        <end position="692"/>
    </location>
</feature>
<evidence type="ECO:0000313" key="31">
    <source>
        <dbReference type="Proteomes" id="UP000278332"/>
    </source>
</evidence>
<dbReference type="PROSITE" id="PS50972">
    <property type="entry name" value="PTERIN_BINDING"/>
    <property type="match status" value="1"/>
</dbReference>
<keyword evidence="15 21" id="KW-0862">Zinc</keyword>
<dbReference type="SUPFAM" id="SSF56507">
    <property type="entry name" value="Methionine synthase activation domain-like"/>
    <property type="match status" value="1"/>
</dbReference>
<feature type="binding site" evidence="23">
    <location>
        <position position="878"/>
    </location>
    <ligand>
        <name>methylcob(III)alamin</name>
        <dbReference type="ChEBI" id="CHEBI:28115"/>
    </ligand>
</feature>
<dbReference type="UniPathway" id="UPA00051">
    <property type="reaction ID" value="UER00081"/>
</dbReference>
<dbReference type="GO" id="GO:0032259">
    <property type="term" value="P:methylation"/>
    <property type="evidence" value="ECO:0007669"/>
    <property type="project" value="UniProtKB-KW"/>
</dbReference>
<dbReference type="Gene3D" id="3.20.20.20">
    <property type="entry name" value="Dihydropteroate synthase-like"/>
    <property type="match status" value="1"/>
</dbReference>
<feature type="binding site" evidence="23">
    <location>
        <position position="935"/>
    </location>
    <ligand>
        <name>methylcob(III)alamin</name>
        <dbReference type="ChEBI" id="CHEBI:28115"/>
    </ligand>
</feature>
<keyword evidence="16 21" id="KW-0486">Methionine biosynthesis</keyword>
<dbReference type="PROSITE" id="PS50970">
    <property type="entry name" value="HCY"/>
    <property type="match status" value="1"/>
</dbReference>
<dbReference type="InterPro" id="IPR036724">
    <property type="entry name" value="Cobalamin-bd_sf"/>
</dbReference>
<sequence>MSLDSAAPQQQHETWQRAVRHIRGLERKKRAILQRIAGANMSYFHAKPPPTPKALRFGIISTFLYRPFQGNPMSDRSARHQAFLNALKQRILILDGGMGTMIQSYRLEEEDYRGKRFADWPSDVKGNNDLLVLTRPDVIGAIEKAYLDAGADILETNTFNATQVSQADYGMEALVYELNVEGARLARKVADAKTLETPDRPRFVAGVLGPTSRTCSLSPDVNNPGYRNVTFDELVENYTEATRGLIEGGADLILIETIFDTLNAKAAIFAVQGVFEEIGFELPIMISGTITDASGRTLSGQTTEAFWNSISHAKPISVGLNCALGASDLRPYLQELSTKANTHVSAHPNAGLPNAFGEYDELPSQTAKIIEEFAQSGFLNIVGGCCGTTPAHIKAIAEAVSGYAPRQIPDIPKACRLSGLEPFTIDRQSLFVNVGERTNITGSARFARLIREDNYTEALEVALQQVEAGAQVIDINMDEGMLDSKKAMVTFLNLIAGEPDISRVPIMIDSSKWDVIEAGLKCIQGKGIVNSISMKEGVEQFIHHAKLCKRYGAAVVVMAFDEAGQADTEARKKEICKRSYDILVNEVGFPPEDIIFDPNIFAIATGIEEHNNYAVDFINACAYIRDELPYALTSGGVSNVSFSFRGNNPVREAIHSVFLLHAIRNGLSMGIVNAGQLEIYDQIPTELRDRVEDVVLNRTPEGTDALLAIADSFKGDGSVKEAETEEWRTWPVNQRLEHALVKGITTHIVEDTEESRQSFSRPIEVIEGPLMSGMNVVGDLFGSGKMFLPQVVKSARVMKQAVAHLIPFIELEKGDKPEAKGKILMATVKGDVHDIGKNIVGVVLGCNGYDIVDLGVMVPAEKILQVARDEKCDIIGLSGLITPSLDEMVHVAREMQRQDFHLPLMIGGATTSKAHTAVKIEPKYSNDAVIYVTDASRAVGVATQLLSKELKAGFIEKTRREYVEVRERTSARSARTERLSYGAAVAKKPQFDWSSYEPAKPTFTGTRILEDIDLDVLAEYIDWTPFFISWDLAGKYPRILTDEVVGEAATTLFADAQQMLRKLIDEKLISARAVFGFWPANQVNDDDLEVYGEDGQPLAKLHHLRQQIIKTDGKPNFSLADFVAPKDSGITDYVGGFITTAGIGAEEVAKAYQDNGDDYNSIMVKALADRLAEACAEWLHQQVRKEYWGYAKDEHLDNEALIKEQYVGIRPAPGYPACPDHTEKSTLFALLDPLPEGTPIHTPGKSGVFLTEHYAMFPAAAVSGWYFAHPQAQYFAVGKIDKDQVESYTARKGQDLSVTERWLAPNLGYDE</sequence>
<evidence type="ECO:0000256" key="7">
    <source>
        <dbReference type="ARBA" id="ARBA00013998"/>
    </source>
</evidence>
<dbReference type="Pfam" id="PF02607">
    <property type="entry name" value="B12-binding_2"/>
    <property type="match status" value="1"/>
</dbReference>
<dbReference type="GO" id="GO:0050667">
    <property type="term" value="P:homocysteine metabolic process"/>
    <property type="evidence" value="ECO:0007669"/>
    <property type="project" value="TreeGrafter"/>
</dbReference>
<feature type="binding site" description="axial binding residue" evidence="22">
    <location>
        <position position="833"/>
    </location>
    <ligand>
        <name>methylcob(III)alamin</name>
        <dbReference type="ChEBI" id="CHEBI:28115"/>
    </ligand>
    <ligandPart>
        <name>Co</name>
        <dbReference type="ChEBI" id="CHEBI:27638"/>
    </ligandPart>
</feature>
<reference evidence="30 31" key="1">
    <citation type="submission" date="2018-08" db="EMBL/GenBank/DDBJ databases">
        <title>Recombination of ecologically and evolutionarily significant loci maintains genetic cohesion in the Pseudomonas syringae species complex.</title>
        <authorList>
            <person name="Dillon M."/>
            <person name="Thakur S."/>
            <person name="Almeida R.N.D."/>
            <person name="Weir B.S."/>
            <person name="Guttman D.S."/>
        </authorList>
    </citation>
    <scope>NUCLEOTIDE SEQUENCE [LARGE SCALE GENOMIC DNA]</scope>
    <source>
        <strain evidence="30 31">ICMP 6917</strain>
    </source>
</reference>
<dbReference type="InterPro" id="IPR036594">
    <property type="entry name" value="Meth_synthase_dom"/>
</dbReference>
<feature type="binding site" evidence="23">
    <location>
        <begin position="1274"/>
        <end position="1275"/>
    </location>
    <ligand>
        <name>S-adenosyl-L-methionine</name>
        <dbReference type="ChEBI" id="CHEBI:59789"/>
    </ligand>
</feature>
<comment type="cofactor">
    <cofactor evidence="2 21 24">
        <name>Zn(2+)</name>
        <dbReference type="ChEBI" id="CHEBI:29105"/>
    </cofactor>
</comment>
<dbReference type="InterPro" id="IPR037010">
    <property type="entry name" value="VitB12-dep_Met_synth_activ_sf"/>
</dbReference>
<comment type="pathway">
    <text evidence="4 21">Amino-acid biosynthesis; L-methionine biosynthesis via de novo pathway; L-methionine from L-homocysteine (MetH route): step 1/1.</text>
</comment>
<dbReference type="SUPFAM" id="SSF52242">
    <property type="entry name" value="Cobalamin (vitamin B12)-binding domain"/>
    <property type="match status" value="1"/>
</dbReference>
<proteinExistence type="inferred from homology"/>
<dbReference type="Gene3D" id="1.10.1240.10">
    <property type="entry name" value="Methionine synthase domain"/>
    <property type="match status" value="1"/>
</dbReference>
<dbReference type="InterPro" id="IPR011822">
    <property type="entry name" value="MetH"/>
</dbReference>
<dbReference type="InterPro" id="IPR003759">
    <property type="entry name" value="Cbl-bd_cap"/>
</dbReference>
<keyword evidence="14" id="KW-0677">Repeat</keyword>
<name>A0A3M4VXJ8_PSECI</name>
<dbReference type="Pfam" id="PF00809">
    <property type="entry name" value="Pterin_bind"/>
    <property type="match status" value="1"/>
</dbReference>
<evidence type="ECO:0000256" key="16">
    <source>
        <dbReference type="ARBA" id="ARBA00023167"/>
    </source>
</evidence>
<dbReference type="InterPro" id="IPR004223">
    <property type="entry name" value="VitB12-dep_Met_synth_activ_dom"/>
</dbReference>
<dbReference type="Pfam" id="PF02310">
    <property type="entry name" value="B12-binding"/>
    <property type="match status" value="1"/>
</dbReference>
<evidence type="ECO:0000256" key="24">
    <source>
        <dbReference type="PROSITE-ProRule" id="PRU00333"/>
    </source>
</evidence>
<evidence type="ECO:0000256" key="9">
    <source>
        <dbReference type="ARBA" id="ARBA00022605"/>
    </source>
</evidence>
<evidence type="ECO:0000259" key="27">
    <source>
        <dbReference type="PROSITE" id="PS50974"/>
    </source>
</evidence>
<evidence type="ECO:0000256" key="6">
    <source>
        <dbReference type="ARBA" id="ARBA00012032"/>
    </source>
</evidence>
<dbReference type="SUPFAM" id="SSF51717">
    <property type="entry name" value="Dihydropteroate synthetase-like"/>
    <property type="match status" value="1"/>
</dbReference>
<dbReference type="InterPro" id="IPR050554">
    <property type="entry name" value="Met_Synthase/Corrinoid"/>
</dbReference>
<dbReference type="EC" id="2.1.1.13" evidence="6 20"/>
<dbReference type="NCBIfam" id="NF007024">
    <property type="entry name" value="PRK09490.1"/>
    <property type="match status" value="1"/>
</dbReference>
<keyword evidence="13 21" id="KW-0479">Metal-binding</keyword>
<keyword evidence="12 21" id="KW-0949">S-adenosyl-L-methionine</keyword>
<evidence type="ECO:0000256" key="17">
    <source>
        <dbReference type="ARBA" id="ARBA00023285"/>
    </source>
</evidence>
<dbReference type="PANTHER" id="PTHR45833">
    <property type="entry name" value="METHIONINE SYNTHASE"/>
    <property type="match status" value="1"/>
</dbReference>
<dbReference type="FunFam" id="3.20.20.330:FF:000001">
    <property type="entry name" value="Methionine synthase"/>
    <property type="match status" value="1"/>
</dbReference>